<comment type="caution">
    <text evidence="1">The sequence shown here is derived from an EMBL/GenBank/DDBJ whole genome shotgun (WGS) entry which is preliminary data.</text>
</comment>
<name>A0A328P8Y3_9GAMM</name>
<evidence type="ECO:0000313" key="1">
    <source>
        <dbReference type="EMBL" id="RAO77773.1"/>
    </source>
</evidence>
<evidence type="ECO:0000313" key="2">
    <source>
        <dbReference type="Proteomes" id="UP000248926"/>
    </source>
</evidence>
<accession>A0A328P8Y3</accession>
<sequence length="177" mass="19080">MFSPASPVASTEISMPAFNRVLQLCRVGVLTLLFAIAPLAHAQLVPSGLPDADKQQIKNYTLNDDVFNRLAAATREAHAAGIPPQAAPDATRVHSLDDLAAQAMASDQRIPALVKKHGFTPREFMVANIALMNAVMAVQARNDPALANNLNQVWVNPDNLRFVDSHRAQISALLQGQ</sequence>
<protein>
    <submittedName>
        <fullName evidence="1">Uncharacterized protein</fullName>
    </submittedName>
</protein>
<dbReference type="Proteomes" id="UP000248926">
    <property type="component" value="Unassembled WGS sequence"/>
</dbReference>
<gene>
    <name evidence="1" type="ORF">CA260_07910</name>
</gene>
<reference evidence="1 2" key="1">
    <citation type="journal article" date="2018" name="Genet. Mol. Biol.">
        <title>The genome sequence of Dyella jiangningensis FCAV SCS01 from a lignocellulose-decomposing microbial consortium metagenome reveals potential for biotechnological applications.</title>
        <authorList>
            <person name="Desiderato J.G."/>
            <person name="Alvarenga D.O."/>
            <person name="Constancio M.T.L."/>
            <person name="Alves L.M.C."/>
            <person name="Varani A.M."/>
        </authorList>
    </citation>
    <scope>NUCLEOTIDE SEQUENCE [LARGE SCALE GENOMIC DNA]</scope>
    <source>
        <strain evidence="1 2">FCAV SCS01</strain>
    </source>
</reference>
<keyword evidence="2" id="KW-1185">Reference proteome</keyword>
<dbReference type="AlphaFoldDB" id="A0A328P8Y3"/>
<organism evidence="1 2">
    <name type="scientific">Dyella jiangningensis</name>
    <dbReference type="NCBI Taxonomy" id="1379159"/>
    <lineage>
        <taxon>Bacteria</taxon>
        <taxon>Pseudomonadati</taxon>
        <taxon>Pseudomonadota</taxon>
        <taxon>Gammaproteobacteria</taxon>
        <taxon>Lysobacterales</taxon>
        <taxon>Rhodanobacteraceae</taxon>
        <taxon>Dyella</taxon>
    </lineage>
</organism>
<dbReference type="EMBL" id="NFZS01000001">
    <property type="protein sequence ID" value="RAO77773.1"/>
    <property type="molecule type" value="Genomic_DNA"/>
</dbReference>
<proteinExistence type="predicted"/>